<dbReference type="EMBL" id="BAABHM010000003">
    <property type="protein sequence ID" value="GAA4688933.1"/>
    <property type="molecule type" value="Genomic_DNA"/>
</dbReference>
<protein>
    <submittedName>
        <fullName evidence="1">HAD domain-containing protein</fullName>
    </submittedName>
</protein>
<evidence type="ECO:0000313" key="1">
    <source>
        <dbReference type="EMBL" id="GAA4688933.1"/>
    </source>
</evidence>
<sequence length="168" mass="18096">MTDASRPILFLDVDGTLLPFGGPGMPIVPDAPEVWPASSNPHLARVDRTLGPLLSGLGCDLVWATAWMDDANEVIAPLLGLPSLPVANLPAYAGDIGHDRLQWKTKALVRIADGRPFVWVDDVIGHADRWFVELEHAGAALLHKVDSDIGVTAADLAVITAWLRDVER</sequence>
<accession>A0ABP8WFR9</accession>
<dbReference type="Pfam" id="PF18143">
    <property type="entry name" value="HAD_SAK_2"/>
    <property type="match status" value="1"/>
</dbReference>
<proteinExistence type="predicted"/>
<organism evidence="1 2">
    <name type="scientific">Promicromonospora umidemergens</name>
    <dbReference type="NCBI Taxonomy" id="629679"/>
    <lineage>
        <taxon>Bacteria</taxon>
        <taxon>Bacillati</taxon>
        <taxon>Actinomycetota</taxon>
        <taxon>Actinomycetes</taxon>
        <taxon>Micrococcales</taxon>
        <taxon>Promicromonosporaceae</taxon>
        <taxon>Promicromonospora</taxon>
    </lineage>
</organism>
<comment type="caution">
    <text evidence="1">The sequence shown here is derived from an EMBL/GenBank/DDBJ whole genome shotgun (WGS) entry which is preliminary data.</text>
</comment>
<reference evidence="2" key="1">
    <citation type="journal article" date="2019" name="Int. J. Syst. Evol. Microbiol.">
        <title>The Global Catalogue of Microorganisms (GCM) 10K type strain sequencing project: providing services to taxonomists for standard genome sequencing and annotation.</title>
        <authorList>
            <consortium name="The Broad Institute Genomics Platform"/>
            <consortium name="The Broad Institute Genome Sequencing Center for Infectious Disease"/>
            <person name="Wu L."/>
            <person name="Ma J."/>
        </authorList>
    </citation>
    <scope>NUCLEOTIDE SEQUENCE [LARGE SCALE GENOMIC DNA]</scope>
    <source>
        <strain evidence="2">JCM 17975</strain>
    </source>
</reference>
<keyword evidence="2" id="KW-1185">Reference proteome</keyword>
<evidence type="ECO:0000313" key="2">
    <source>
        <dbReference type="Proteomes" id="UP001500843"/>
    </source>
</evidence>
<dbReference type="RefSeq" id="WP_253871518.1">
    <property type="nucleotide sequence ID" value="NZ_BAABHM010000003.1"/>
</dbReference>
<dbReference type="Proteomes" id="UP001500843">
    <property type="component" value="Unassembled WGS sequence"/>
</dbReference>
<name>A0ABP8WFR9_9MICO</name>
<gene>
    <name evidence="1" type="ORF">GCM10023198_04250</name>
</gene>